<feature type="signal peptide" evidence="2">
    <location>
        <begin position="1"/>
        <end position="23"/>
    </location>
</feature>
<dbReference type="AlphaFoldDB" id="W4J517"/>
<evidence type="ECO:0000313" key="3">
    <source>
        <dbReference type="EMBL" id="ETW57373.1"/>
    </source>
</evidence>
<keyword evidence="1" id="KW-0812">Transmembrane</keyword>
<reference evidence="3 4" key="2">
    <citation type="submission" date="2013-02" db="EMBL/GenBank/DDBJ databases">
        <title>The Genome Sequence of Plasmodium falciparum Palo Alto/Uganda.</title>
        <authorList>
            <consortium name="The Broad Institute Genome Sequencing Platform"/>
            <consortium name="The Broad Institute Genome Sequencing Center for Infectious Disease"/>
            <person name="Neafsey D."/>
            <person name="Cheeseman I."/>
            <person name="Volkman S."/>
            <person name="Adams J."/>
            <person name="Walker B."/>
            <person name="Young S.K."/>
            <person name="Zeng Q."/>
            <person name="Gargeya S."/>
            <person name="Fitzgerald M."/>
            <person name="Haas B."/>
            <person name="Abouelleil A."/>
            <person name="Alvarado L."/>
            <person name="Arachchi H.M."/>
            <person name="Berlin A.M."/>
            <person name="Chapman S.B."/>
            <person name="Dewar J."/>
            <person name="Goldberg J."/>
            <person name="Griggs A."/>
            <person name="Gujja S."/>
            <person name="Hansen M."/>
            <person name="Howarth C."/>
            <person name="Imamovic A."/>
            <person name="Larimer J."/>
            <person name="McCowan C."/>
            <person name="Murphy C."/>
            <person name="Neiman D."/>
            <person name="Pearson M."/>
            <person name="Priest M."/>
            <person name="Roberts A."/>
            <person name="Saif S."/>
            <person name="Shea T."/>
            <person name="Sisk P."/>
            <person name="Sykes S."/>
            <person name="Wortman J."/>
            <person name="Nusbaum C."/>
            <person name="Birren B."/>
        </authorList>
    </citation>
    <scope>NUCLEOTIDE SEQUENCE [LARGE SCALE GENOMIC DNA]</scope>
    <source>
        <strain evidence="3 4">Palo Alto/Uganda</strain>
    </source>
</reference>
<protein>
    <recommendedName>
        <fullName evidence="5">Fam-b protein</fullName>
    </recommendedName>
</protein>
<feature type="chain" id="PRO_5004844809" description="Fam-b protein" evidence="2">
    <location>
        <begin position="24"/>
        <end position="146"/>
    </location>
</feature>
<feature type="transmembrane region" description="Helical" evidence="1">
    <location>
        <begin position="129"/>
        <end position="145"/>
    </location>
</feature>
<accession>W4J517</accession>
<evidence type="ECO:0000256" key="2">
    <source>
        <dbReference type="SAM" id="SignalP"/>
    </source>
</evidence>
<dbReference type="OMA" id="YPYDDEK"/>
<evidence type="ECO:0008006" key="5">
    <source>
        <dbReference type="Google" id="ProtNLM"/>
    </source>
</evidence>
<sequence length="146" mass="18036">MNINIFNFFIFIIYLHYYNKISSKIFCNDVKNVNQIKISNGSYRSLSDMYDMSYERRVLLKTNLYPYDDEKLSNDENVIHKRLIYTREELKELYQNENEINKMNSANVDKKKKKNLGKKKKKENLKKKIFFFFFFFFFFFMILHLY</sequence>
<dbReference type="OrthoDB" id="377368at2759"/>
<keyword evidence="1" id="KW-0472">Membrane</keyword>
<evidence type="ECO:0000256" key="1">
    <source>
        <dbReference type="SAM" id="Phobius"/>
    </source>
</evidence>
<evidence type="ECO:0000313" key="4">
    <source>
        <dbReference type="Proteomes" id="UP000019103"/>
    </source>
</evidence>
<dbReference type="Proteomes" id="UP000019103">
    <property type="component" value="Unassembled WGS sequence"/>
</dbReference>
<keyword evidence="1" id="KW-1133">Transmembrane helix</keyword>
<keyword evidence="2" id="KW-0732">Signal</keyword>
<dbReference type="EMBL" id="KI927270">
    <property type="protein sequence ID" value="ETW57373.1"/>
    <property type="molecule type" value="Genomic_DNA"/>
</dbReference>
<organism evidence="3 4">
    <name type="scientific">Plasmodium falciparum (isolate Palo Alto / Uganda)</name>
    <dbReference type="NCBI Taxonomy" id="57270"/>
    <lineage>
        <taxon>Eukaryota</taxon>
        <taxon>Sar</taxon>
        <taxon>Alveolata</taxon>
        <taxon>Apicomplexa</taxon>
        <taxon>Aconoidasida</taxon>
        <taxon>Haemosporida</taxon>
        <taxon>Plasmodiidae</taxon>
        <taxon>Plasmodium</taxon>
        <taxon>Plasmodium (Laverania)</taxon>
    </lineage>
</organism>
<gene>
    <name evidence="3" type="ORF">PFUGPA_00628</name>
</gene>
<reference evidence="3 4" key="1">
    <citation type="submission" date="2013-02" db="EMBL/GenBank/DDBJ databases">
        <title>The Genome Annotation of Plasmodium falciparum Palo Alto/Uganda.</title>
        <authorList>
            <consortium name="The Broad Institute Genome Sequencing Platform"/>
            <consortium name="The Broad Institute Genome Sequencing Center for Infectious Disease"/>
            <person name="Neafsey D."/>
            <person name="Hoffman S."/>
            <person name="Volkman S."/>
            <person name="Rosenthal P."/>
            <person name="Walker B."/>
            <person name="Young S.K."/>
            <person name="Zeng Q."/>
            <person name="Gargeya S."/>
            <person name="Fitzgerald M."/>
            <person name="Haas B."/>
            <person name="Abouelleil A."/>
            <person name="Allen A.W."/>
            <person name="Alvarado L."/>
            <person name="Arachchi H.M."/>
            <person name="Berlin A.M."/>
            <person name="Chapman S.B."/>
            <person name="Gainer-Dewar J."/>
            <person name="Goldberg J."/>
            <person name="Griggs A."/>
            <person name="Gujja S."/>
            <person name="Hansen M."/>
            <person name="Howarth C."/>
            <person name="Imamovic A."/>
            <person name="Ireland A."/>
            <person name="Larimer J."/>
            <person name="McCowan C."/>
            <person name="Murphy C."/>
            <person name="Pearson M."/>
            <person name="Poon T.W."/>
            <person name="Priest M."/>
            <person name="Roberts A."/>
            <person name="Saif S."/>
            <person name="Shea T."/>
            <person name="Sisk P."/>
            <person name="Sykes S."/>
            <person name="Wortman J."/>
            <person name="Nusbaum C."/>
            <person name="Birren B."/>
        </authorList>
    </citation>
    <scope>NUCLEOTIDE SEQUENCE [LARGE SCALE GENOMIC DNA]</scope>
    <source>
        <strain evidence="3 4">Palo Alto/Uganda</strain>
    </source>
</reference>
<name>W4J517_PLAFP</name>
<proteinExistence type="predicted"/>